<dbReference type="OrthoDB" id="9995033at2"/>
<keyword evidence="3" id="KW-1185">Reference proteome</keyword>
<dbReference type="Proteomes" id="UP000306196">
    <property type="component" value="Unassembled WGS sequence"/>
</dbReference>
<dbReference type="NCBIfam" id="TIGR02595">
    <property type="entry name" value="PEP_CTERM"/>
    <property type="match status" value="1"/>
</dbReference>
<sequence length="261" mass="26971">MKWVTQTAVVGWMGMVCFCSSIASAATVISFSPHSAGPNGDMLVGDLAGAPGVRVGNWNNFNQNNALLDASDSVIYEDGTLVGGSFSMSFTFTGGIGTGGNFGNRTGESTNDAQLFNGVADVFTSATAAFSNIPFAAYDLYVYMFDDGASRIGGFTVGSTTYYARGGAGMPNTSGTGYVLSTDTTIVNGVDASVTQGNYVKFSGLTGSDLLLTLFAADGSTTTERSKVAGFQIVQVPEPSRAVLLMIAFSAITARRGRVSV</sequence>
<dbReference type="RefSeq" id="WP_138086694.1">
    <property type="nucleotide sequence ID" value="NZ_VAUV01000009.1"/>
</dbReference>
<evidence type="ECO:0000313" key="3">
    <source>
        <dbReference type="Proteomes" id="UP000306196"/>
    </source>
</evidence>
<dbReference type="AlphaFoldDB" id="A0A5R8KCR5"/>
<evidence type="ECO:0000313" key="2">
    <source>
        <dbReference type="EMBL" id="TLD70100.1"/>
    </source>
</evidence>
<name>A0A5R8KCR5_9BACT</name>
<protein>
    <submittedName>
        <fullName evidence="2">PEP-CTERM sorting domain-containing protein</fullName>
    </submittedName>
</protein>
<reference evidence="2 3" key="1">
    <citation type="submission" date="2019-05" db="EMBL/GenBank/DDBJ databases">
        <title>Verrucobacter flavum gen. nov., sp. nov. a new member of the family Verrucomicrobiaceae.</title>
        <authorList>
            <person name="Szuroczki S."/>
            <person name="Abbaszade G."/>
            <person name="Szabo A."/>
            <person name="Felfoldi T."/>
            <person name="Schumann P."/>
            <person name="Boka K."/>
            <person name="Keki Z."/>
            <person name="Toumi M."/>
            <person name="Toth E."/>
        </authorList>
    </citation>
    <scope>NUCLEOTIDE SEQUENCE [LARGE SCALE GENOMIC DNA]</scope>
    <source>
        <strain evidence="2 3">MG-N-17</strain>
    </source>
</reference>
<comment type="caution">
    <text evidence="2">The sequence shown here is derived from an EMBL/GenBank/DDBJ whole genome shotgun (WGS) entry which is preliminary data.</text>
</comment>
<accession>A0A5R8KCR5</accession>
<feature type="signal peptide" evidence="1">
    <location>
        <begin position="1"/>
        <end position="25"/>
    </location>
</feature>
<keyword evidence="1" id="KW-0732">Signal</keyword>
<proteinExistence type="predicted"/>
<feature type="chain" id="PRO_5024393244" evidence="1">
    <location>
        <begin position="26"/>
        <end position="261"/>
    </location>
</feature>
<dbReference type="EMBL" id="VAUV01000009">
    <property type="protein sequence ID" value="TLD70100.1"/>
    <property type="molecule type" value="Genomic_DNA"/>
</dbReference>
<organism evidence="2 3">
    <name type="scientific">Phragmitibacter flavus</name>
    <dbReference type="NCBI Taxonomy" id="2576071"/>
    <lineage>
        <taxon>Bacteria</taxon>
        <taxon>Pseudomonadati</taxon>
        <taxon>Verrucomicrobiota</taxon>
        <taxon>Verrucomicrobiia</taxon>
        <taxon>Verrucomicrobiales</taxon>
        <taxon>Verrucomicrobiaceae</taxon>
        <taxon>Phragmitibacter</taxon>
    </lineage>
</organism>
<dbReference type="InterPro" id="IPR013424">
    <property type="entry name" value="Ice-binding_C"/>
</dbReference>
<evidence type="ECO:0000256" key="1">
    <source>
        <dbReference type="SAM" id="SignalP"/>
    </source>
</evidence>
<gene>
    <name evidence="2" type="ORF">FEM03_12940</name>
</gene>